<evidence type="ECO:0000313" key="3">
    <source>
        <dbReference type="Proteomes" id="UP001500897"/>
    </source>
</evidence>
<keyword evidence="3" id="KW-1185">Reference proteome</keyword>
<dbReference type="RefSeq" id="WP_344549622.1">
    <property type="nucleotide sequence ID" value="NZ_BAAANS010000001.1"/>
</dbReference>
<evidence type="ECO:0000313" key="2">
    <source>
        <dbReference type="EMBL" id="GAA2083160.1"/>
    </source>
</evidence>
<evidence type="ECO:0008006" key="4">
    <source>
        <dbReference type="Google" id="ProtNLM"/>
    </source>
</evidence>
<protein>
    <recommendedName>
        <fullName evidence="4">Excreted virulence factor EspC (Type VII ESX diderm)</fullName>
    </recommendedName>
</protein>
<gene>
    <name evidence="2" type="ORF">GCM10009759_01040</name>
</gene>
<organism evidence="2 3">
    <name type="scientific">Kitasatospora saccharophila</name>
    <dbReference type="NCBI Taxonomy" id="407973"/>
    <lineage>
        <taxon>Bacteria</taxon>
        <taxon>Bacillati</taxon>
        <taxon>Actinomycetota</taxon>
        <taxon>Actinomycetes</taxon>
        <taxon>Kitasatosporales</taxon>
        <taxon>Streptomycetaceae</taxon>
        <taxon>Kitasatospora</taxon>
    </lineage>
</organism>
<dbReference type="Proteomes" id="UP001500897">
    <property type="component" value="Unassembled WGS sequence"/>
</dbReference>
<name>A0ABN2W516_9ACTN</name>
<evidence type="ECO:0000256" key="1">
    <source>
        <dbReference type="SAM" id="MobiDB-lite"/>
    </source>
</evidence>
<reference evidence="2 3" key="1">
    <citation type="journal article" date="2019" name="Int. J. Syst. Evol. Microbiol.">
        <title>The Global Catalogue of Microorganisms (GCM) 10K type strain sequencing project: providing services to taxonomists for standard genome sequencing and annotation.</title>
        <authorList>
            <consortium name="The Broad Institute Genomics Platform"/>
            <consortium name="The Broad Institute Genome Sequencing Center for Infectious Disease"/>
            <person name="Wu L."/>
            <person name="Ma J."/>
        </authorList>
    </citation>
    <scope>NUCLEOTIDE SEQUENCE [LARGE SCALE GENOMIC DNA]</scope>
    <source>
        <strain evidence="2 3">JCM 14559</strain>
    </source>
</reference>
<feature type="compositionally biased region" description="Pro residues" evidence="1">
    <location>
        <begin position="1"/>
        <end position="10"/>
    </location>
</feature>
<proteinExistence type="predicted"/>
<feature type="region of interest" description="Disordered" evidence="1">
    <location>
        <begin position="73"/>
        <end position="96"/>
    </location>
</feature>
<dbReference type="EMBL" id="BAAANS010000001">
    <property type="protein sequence ID" value="GAA2083160.1"/>
    <property type="molecule type" value="Genomic_DNA"/>
</dbReference>
<feature type="region of interest" description="Disordered" evidence="1">
    <location>
        <begin position="1"/>
        <end position="29"/>
    </location>
</feature>
<accession>A0ABN2W516</accession>
<sequence length="96" mass="9973">MTDGPEPGPGPARARADREHQQVGSGLAVGGDIGELNVYIGQVRVFPGLGTLMRSGLGEAAGRLARVTRATADFLDRHTPQQGRPTDEPAAEGTDP</sequence>
<comment type="caution">
    <text evidence="2">The sequence shown here is derived from an EMBL/GenBank/DDBJ whole genome shotgun (WGS) entry which is preliminary data.</text>
</comment>